<comment type="catalytic activity">
    <reaction evidence="10">
        <text>uridine(1498) in 16S rRNA + S-adenosyl-L-methionine = N(3)-methyluridine(1498) in 16S rRNA + S-adenosyl-L-homocysteine + H(+)</text>
        <dbReference type="Rhea" id="RHEA:42920"/>
        <dbReference type="Rhea" id="RHEA-COMP:10283"/>
        <dbReference type="Rhea" id="RHEA-COMP:10284"/>
        <dbReference type="ChEBI" id="CHEBI:15378"/>
        <dbReference type="ChEBI" id="CHEBI:57856"/>
        <dbReference type="ChEBI" id="CHEBI:59789"/>
        <dbReference type="ChEBI" id="CHEBI:65315"/>
        <dbReference type="ChEBI" id="CHEBI:74502"/>
        <dbReference type="EC" id="2.1.1.193"/>
    </reaction>
</comment>
<keyword evidence="4" id="KW-0963">Cytoplasm</keyword>
<keyword evidence="7" id="KW-0808">Transferase</keyword>
<dbReference type="InterPro" id="IPR006700">
    <property type="entry name" value="RsmE"/>
</dbReference>
<dbReference type="GO" id="GO:0005737">
    <property type="term" value="C:cytoplasm"/>
    <property type="evidence" value="ECO:0007669"/>
    <property type="project" value="UniProtKB-SubCell"/>
</dbReference>
<dbReference type="SUPFAM" id="SSF75217">
    <property type="entry name" value="alpha/beta knot"/>
    <property type="match status" value="1"/>
</dbReference>
<evidence type="ECO:0000259" key="11">
    <source>
        <dbReference type="Pfam" id="PF04452"/>
    </source>
</evidence>
<comment type="similarity">
    <text evidence="2">Belongs to the RNA methyltransferase RsmE family.</text>
</comment>
<dbReference type="GO" id="GO:0070475">
    <property type="term" value="P:rRNA base methylation"/>
    <property type="evidence" value="ECO:0007669"/>
    <property type="project" value="TreeGrafter"/>
</dbReference>
<evidence type="ECO:0000313" key="13">
    <source>
        <dbReference type="Proteomes" id="UP000754563"/>
    </source>
</evidence>
<dbReference type="NCBIfam" id="TIGR00046">
    <property type="entry name" value="RsmE family RNA methyltransferase"/>
    <property type="match status" value="1"/>
</dbReference>
<gene>
    <name evidence="12" type="ORF">KC717_04755</name>
</gene>
<comment type="function">
    <text evidence="9">Specifically methylates the N3 position of the uracil ring of uridine 1498 (m3U1498) in 16S rRNA. Acts on the fully assembled 30S ribosomal subunit.</text>
</comment>
<dbReference type="AlphaFoldDB" id="A0A955RKM1"/>
<organism evidence="12 13">
    <name type="scientific">Candidatus Dojkabacteria bacterium</name>
    <dbReference type="NCBI Taxonomy" id="2099670"/>
    <lineage>
        <taxon>Bacteria</taxon>
        <taxon>Candidatus Dojkabacteria</taxon>
    </lineage>
</organism>
<dbReference type="PANTHER" id="PTHR30027:SF3">
    <property type="entry name" value="16S RRNA (URACIL(1498)-N(3))-METHYLTRANSFERASE"/>
    <property type="match status" value="1"/>
</dbReference>
<protein>
    <recommendedName>
        <fullName evidence="3">16S rRNA (uracil(1498)-N(3))-methyltransferase</fullName>
        <ecNumber evidence="3">2.1.1.193</ecNumber>
    </recommendedName>
</protein>
<dbReference type="Proteomes" id="UP000754563">
    <property type="component" value="Unassembled WGS sequence"/>
</dbReference>
<feature type="domain" description="Ribosomal RNA small subunit methyltransferase E methyltransferase" evidence="11">
    <location>
        <begin position="65"/>
        <end position="226"/>
    </location>
</feature>
<reference evidence="12" key="2">
    <citation type="journal article" date="2021" name="Microbiome">
        <title>Successional dynamics and alternative stable states in a saline activated sludge microbial community over 9 years.</title>
        <authorList>
            <person name="Wang Y."/>
            <person name="Ye J."/>
            <person name="Ju F."/>
            <person name="Liu L."/>
            <person name="Boyd J.A."/>
            <person name="Deng Y."/>
            <person name="Parks D.H."/>
            <person name="Jiang X."/>
            <person name="Yin X."/>
            <person name="Woodcroft B.J."/>
            <person name="Tyson G.W."/>
            <person name="Hugenholtz P."/>
            <person name="Polz M.F."/>
            <person name="Zhang T."/>
        </authorList>
    </citation>
    <scope>NUCLEOTIDE SEQUENCE</scope>
    <source>
        <strain evidence="12">HKST-UBA11</strain>
    </source>
</reference>
<dbReference type="InterPro" id="IPR029026">
    <property type="entry name" value="tRNA_m1G_MTases_N"/>
</dbReference>
<dbReference type="Pfam" id="PF04452">
    <property type="entry name" value="Methyltrans_RNA"/>
    <property type="match status" value="1"/>
</dbReference>
<comment type="subcellular location">
    <subcellularLocation>
        <location evidence="1">Cytoplasm</location>
    </subcellularLocation>
</comment>
<feature type="non-terminal residue" evidence="12">
    <location>
        <position position="1"/>
    </location>
</feature>
<evidence type="ECO:0000256" key="1">
    <source>
        <dbReference type="ARBA" id="ARBA00004496"/>
    </source>
</evidence>
<dbReference type="CDD" id="cd18084">
    <property type="entry name" value="RsmE-like"/>
    <property type="match status" value="1"/>
</dbReference>
<evidence type="ECO:0000256" key="8">
    <source>
        <dbReference type="ARBA" id="ARBA00022691"/>
    </source>
</evidence>
<dbReference type="GO" id="GO:0070042">
    <property type="term" value="F:rRNA (uridine-N3-)-methyltransferase activity"/>
    <property type="evidence" value="ECO:0007669"/>
    <property type="project" value="TreeGrafter"/>
</dbReference>
<name>A0A955RKM1_9BACT</name>
<dbReference type="EMBL" id="JAGQLH010000058">
    <property type="protein sequence ID" value="MCA9385930.1"/>
    <property type="molecule type" value="Genomic_DNA"/>
</dbReference>
<dbReference type="PIRSF" id="PIRSF015601">
    <property type="entry name" value="MTase_slr0722"/>
    <property type="match status" value="1"/>
</dbReference>
<keyword evidence="5" id="KW-0698">rRNA processing</keyword>
<dbReference type="Gene3D" id="3.40.1280.10">
    <property type="match status" value="1"/>
</dbReference>
<dbReference type="InterPro" id="IPR029028">
    <property type="entry name" value="Alpha/beta_knot_MTases"/>
</dbReference>
<evidence type="ECO:0000256" key="7">
    <source>
        <dbReference type="ARBA" id="ARBA00022679"/>
    </source>
</evidence>
<evidence type="ECO:0000256" key="6">
    <source>
        <dbReference type="ARBA" id="ARBA00022603"/>
    </source>
</evidence>
<dbReference type="PANTHER" id="PTHR30027">
    <property type="entry name" value="RIBOSOMAL RNA SMALL SUBUNIT METHYLTRANSFERASE E"/>
    <property type="match status" value="1"/>
</dbReference>
<evidence type="ECO:0000256" key="4">
    <source>
        <dbReference type="ARBA" id="ARBA00022490"/>
    </source>
</evidence>
<dbReference type="EC" id="2.1.1.193" evidence="3"/>
<evidence type="ECO:0000256" key="10">
    <source>
        <dbReference type="ARBA" id="ARBA00047944"/>
    </source>
</evidence>
<evidence type="ECO:0000313" key="12">
    <source>
        <dbReference type="EMBL" id="MCA9385930.1"/>
    </source>
</evidence>
<keyword evidence="8" id="KW-0949">S-adenosyl-L-methionine</keyword>
<keyword evidence="6" id="KW-0489">Methyltransferase</keyword>
<comment type="caution">
    <text evidence="12">The sequence shown here is derived from an EMBL/GenBank/DDBJ whole genome shotgun (WGS) entry which is preliminary data.</text>
</comment>
<reference evidence="12" key="1">
    <citation type="submission" date="2020-04" db="EMBL/GenBank/DDBJ databases">
        <authorList>
            <person name="Zhang T."/>
        </authorList>
    </citation>
    <scope>NUCLEOTIDE SEQUENCE</scope>
    <source>
        <strain evidence="12">HKST-UBA11</strain>
    </source>
</reference>
<evidence type="ECO:0000256" key="2">
    <source>
        <dbReference type="ARBA" id="ARBA00005528"/>
    </source>
</evidence>
<accession>A0A955RKM1</accession>
<proteinExistence type="inferred from homology"/>
<sequence length="230" mass="26163">IFKTDDPDIIFKVRNVLRLSHGDRILIADGYGKEYIAELDLLKRDIIGGVIKEEIESESKLSGPSITLAQALTQSKKLDLILRMNTEIGVEEFIFFESDHSKVKLKHIKESKLDRWEKVTREASRQSERLYAPTLKDATEFSALFEDTDATHILFLDSKQHDETKPLSSIVKDFTEKDRILVIIGPEGGFSERETTIALQSQGKFIHLPLPIMRTETAGLVVSSFIKLYK</sequence>
<evidence type="ECO:0000256" key="9">
    <source>
        <dbReference type="ARBA" id="ARBA00025699"/>
    </source>
</evidence>
<evidence type="ECO:0000256" key="5">
    <source>
        <dbReference type="ARBA" id="ARBA00022552"/>
    </source>
</evidence>
<evidence type="ECO:0000256" key="3">
    <source>
        <dbReference type="ARBA" id="ARBA00012328"/>
    </source>
</evidence>
<dbReference type="InterPro" id="IPR046886">
    <property type="entry name" value="RsmE_MTase_dom"/>
</dbReference>